<dbReference type="Gene3D" id="3.30.70.1620">
    <property type="match status" value="1"/>
</dbReference>
<dbReference type="NCBIfam" id="TIGR02168">
    <property type="entry name" value="SMC_prok_B"/>
    <property type="match status" value="1"/>
</dbReference>
<accession>A0A1S8M9J0</accession>
<comment type="similarity">
    <text evidence="7">Belongs to the SMC family.</text>
</comment>
<dbReference type="GO" id="GO:0006260">
    <property type="term" value="P:DNA replication"/>
    <property type="evidence" value="ECO:0007669"/>
    <property type="project" value="UniProtKB-UniRule"/>
</dbReference>
<proteinExistence type="inferred from homology"/>
<evidence type="ECO:0000256" key="6">
    <source>
        <dbReference type="ARBA" id="ARBA00023125"/>
    </source>
</evidence>
<dbReference type="GO" id="GO:0005737">
    <property type="term" value="C:cytoplasm"/>
    <property type="evidence" value="ECO:0007669"/>
    <property type="project" value="UniProtKB-SubCell"/>
</dbReference>
<evidence type="ECO:0000256" key="2">
    <source>
        <dbReference type="ARBA" id="ARBA00022490"/>
    </source>
</evidence>
<evidence type="ECO:0000256" key="7">
    <source>
        <dbReference type="HAMAP-Rule" id="MF_01894"/>
    </source>
</evidence>
<keyword evidence="2 7" id="KW-0963">Cytoplasm</keyword>
<dbReference type="SUPFAM" id="SSF75553">
    <property type="entry name" value="Smc hinge domain"/>
    <property type="match status" value="1"/>
</dbReference>
<evidence type="ECO:0000256" key="3">
    <source>
        <dbReference type="ARBA" id="ARBA00022741"/>
    </source>
</evidence>
<dbReference type="SMART" id="SM00968">
    <property type="entry name" value="SMC_hinge"/>
    <property type="match status" value="1"/>
</dbReference>
<comment type="domain">
    <text evidence="7">Contains large globular domains required for ATP hydrolysis at each terminus and a third globular domain forming a flexible hinge near the middle of the molecule. These domains are separated by coiled-coil structures.</text>
</comment>
<dbReference type="InterPro" id="IPR024704">
    <property type="entry name" value="SMC"/>
</dbReference>
<keyword evidence="6 7" id="KW-0238">DNA-binding</keyword>
<dbReference type="GO" id="GO:0007062">
    <property type="term" value="P:sister chromatid cohesion"/>
    <property type="evidence" value="ECO:0007669"/>
    <property type="project" value="InterPro"/>
</dbReference>
<dbReference type="InterPro" id="IPR010935">
    <property type="entry name" value="SMC_hinge"/>
</dbReference>
<dbReference type="GO" id="GO:0007059">
    <property type="term" value="P:chromosome segregation"/>
    <property type="evidence" value="ECO:0007669"/>
    <property type="project" value="UniProtKB-UniRule"/>
</dbReference>
<dbReference type="Pfam" id="PF02463">
    <property type="entry name" value="SMC_N"/>
    <property type="match status" value="1"/>
</dbReference>
<dbReference type="HAMAP" id="MF_01894">
    <property type="entry name" value="Smc_prok"/>
    <property type="match status" value="1"/>
</dbReference>
<dbReference type="AlphaFoldDB" id="A0A1S8M9J0"/>
<sequence length="1191" mass="136663">MFLKSIEIRGFKSFADKTDLIFKNGITAVVGPNGSGKSNISDAVLWVLGEQSVKNLRGGKMEDVIFAGTQYRKSVGLAQVSLVLDNSDKNLNLDYTEVTVSRRLYRSGDSEYYINNTKCRLKDIQELFMDTGIGKEGYSIIGQGKIEAVLSGKPEERRALLEEAAGIVKFKTRKIDAEKKLDNTNQNLVRINDILNTYEDRLEPLRIESEKAKKFVELSEELKTKEVNTIVYSIDNIKGKINELKEKMSNLKLSIDENIRDRDKFSLELKAASEKLDDFDMKYSSNKTKYYESKEKHQKIVSEIELLKEKTSNSDVSKEKLYREIESLDKSFLDLKSKYEIEKDKLVKNKEHNKELLNKINESEKKKKSNDSLIENYEKSIKKYKNDAIEILSSIAQNNNDIVILKKEIENNEAKLEGIKKAGEGYSKSLKINEETKRNLTYELVKINDKINVYEEQIKENKNKISKLNRIITIEEKLNRELNSKFNKLEANKNMLTNLDKQYEGYNRSVKNLMQHVNKGFVEVKPESSFVLGEVIKVKKEYEVAIEISLGAAISDIITVDDNIAKKLINYLKSKSLGRATFLPLNIIKDRKLNISEGTKKQEGFIGVASELIDYDNKFSPAVNYVLGRTVIVDNMDNALKVAKTNSYSFKIVTLTGEVVNPGGSLTGGSTYSKVASIIGRKREIEELNLEIKTTTVKIDESSIKIRDNREQVKKLDNICLDLTDSIHGEKIELTKIRERLNSIASESEKLNKSYKTSIGEISFIKEKVDDYFKNLELKEVENKNLKLKENNNNNLIDELEKKLQDENSKVIVLNEETMAMKLDKAKNDEVIMSLTREIDRYTAEMKSIENKKTNLKIEIDNFENQVKTLKNKIEENNNKVIDIKRIIDKLEESFKDSEFEREKLKKDIENKRNNLQEINLVLEKLETENHRYEINLAKSETESENLYERLNSDFKLTYSEATEFKEEIEDLSSYKRKIDELKMEINKMGVVNVASIEEYKEVKEKYTFMNSQKEDLDNAKSELMGVIQEMTSKMRTVFNENFKKLNENFKITFKDLFKGGSANLILSGEDELTSNIEINVEPPGKKLQNINLMSGGEKGLSAIALLFAILKMKPTPFCILDEIEAALDDANVARYAEFLRRFSENTQFIVITHRKGTMEASDVLYGVTMEEKGVSKVISLDLDSDRENIV</sequence>
<dbReference type="InterPro" id="IPR003395">
    <property type="entry name" value="RecF/RecN/SMC_N"/>
</dbReference>
<comment type="subcellular location">
    <subcellularLocation>
        <location evidence="1 7">Cytoplasm</location>
    </subcellularLocation>
</comment>
<keyword evidence="3 7" id="KW-0547">Nucleotide-binding</keyword>
<feature type="binding site" evidence="7">
    <location>
        <begin position="32"/>
        <end position="39"/>
    </location>
    <ligand>
        <name>ATP</name>
        <dbReference type="ChEBI" id="CHEBI:30616"/>
    </ligand>
</feature>
<dbReference type="PIRSF" id="PIRSF005719">
    <property type="entry name" value="SMC"/>
    <property type="match status" value="1"/>
</dbReference>
<evidence type="ECO:0000313" key="9">
    <source>
        <dbReference type="Proteomes" id="UP000190951"/>
    </source>
</evidence>
<keyword evidence="4 7" id="KW-0067">ATP-binding</keyword>
<organism evidence="8 9">
    <name type="scientific">Clostridium felsineum</name>
    <dbReference type="NCBI Taxonomy" id="36839"/>
    <lineage>
        <taxon>Bacteria</taxon>
        <taxon>Bacillati</taxon>
        <taxon>Bacillota</taxon>
        <taxon>Clostridia</taxon>
        <taxon>Eubacteriales</taxon>
        <taxon>Clostridiaceae</taxon>
        <taxon>Clostridium</taxon>
    </lineage>
</organism>
<feature type="coiled-coil region" evidence="7">
    <location>
        <begin position="778"/>
        <end position="1030"/>
    </location>
</feature>
<dbReference type="RefSeq" id="WP_077833793.1">
    <property type="nucleotide sequence ID" value="NZ_CP096983.1"/>
</dbReference>
<dbReference type="SUPFAM" id="SSF57997">
    <property type="entry name" value="Tropomyosin"/>
    <property type="match status" value="1"/>
</dbReference>
<feature type="coiled-coil region" evidence="7">
    <location>
        <begin position="167"/>
        <end position="201"/>
    </location>
</feature>
<dbReference type="STRING" id="84029.CROST_03640"/>
<evidence type="ECO:0000256" key="4">
    <source>
        <dbReference type="ARBA" id="ARBA00022840"/>
    </source>
</evidence>
<feature type="coiled-coil region" evidence="7">
    <location>
        <begin position="395"/>
        <end position="516"/>
    </location>
</feature>
<dbReference type="GO" id="GO:0016887">
    <property type="term" value="F:ATP hydrolysis activity"/>
    <property type="evidence" value="ECO:0007669"/>
    <property type="project" value="InterPro"/>
</dbReference>
<protein>
    <recommendedName>
        <fullName evidence="7">Chromosome partition protein Smc</fullName>
    </recommendedName>
</protein>
<dbReference type="Gene3D" id="3.40.50.300">
    <property type="entry name" value="P-loop containing nucleotide triphosphate hydrolases"/>
    <property type="match status" value="2"/>
</dbReference>
<evidence type="ECO:0000313" key="8">
    <source>
        <dbReference type="EMBL" id="URZ11612.1"/>
    </source>
</evidence>
<evidence type="ECO:0000256" key="5">
    <source>
        <dbReference type="ARBA" id="ARBA00023054"/>
    </source>
</evidence>
<dbReference type="KEGG" id="crw:CROST_023290"/>
<dbReference type="Pfam" id="PF06470">
    <property type="entry name" value="SMC_hinge"/>
    <property type="match status" value="1"/>
</dbReference>
<name>A0A1S8M9J0_9CLOT</name>
<keyword evidence="9" id="KW-1185">Reference proteome</keyword>
<dbReference type="GO" id="GO:0005524">
    <property type="term" value="F:ATP binding"/>
    <property type="evidence" value="ECO:0007669"/>
    <property type="project" value="UniProtKB-UniRule"/>
</dbReference>
<dbReference type="EMBL" id="CP096983">
    <property type="protein sequence ID" value="URZ11612.1"/>
    <property type="molecule type" value="Genomic_DNA"/>
</dbReference>
<reference evidence="8 9" key="1">
    <citation type="submission" date="2022-04" db="EMBL/GenBank/DDBJ databases">
        <title>Genome sequence of C. roseum typestrain.</title>
        <authorList>
            <person name="Poehlein A."/>
            <person name="Schoch T."/>
            <person name="Duerre P."/>
            <person name="Daniel R."/>
        </authorList>
    </citation>
    <scope>NUCLEOTIDE SEQUENCE [LARGE SCALE GENOMIC DNA]</scope>
    <source>
        <strain evidence="8 9">DSM 7320</strain>
    </source>
</reference>
<dbReference type="InterPro" id="IPR027417">
    <property type="entry name" value="P-loop_NTPase"/>
</dbReference>
<evidence type="ECO:0000256" key="1">
    <source>
        <dbReference type="ARBA" id="ARBA00004496"/>
    </source>
</evidence>
<dbReference type="InterPro" id="IPR036277">
    <property type="entry name" value="SMC_hinge_sf"/>
</dbReference>
<feature type="coiled-coil region" evidence="7">
    <location>
        <begin position="234"/>
        <end position="261"/>
    </location>
</feature>
<dbReference type="Proteomes" id="UP000190951">
    <property type="component" value="Chromosome"/>
</dbReference>
<dbReference type="GO" id="GO:0005694">
    <property type="term" value="C:chromosome"/>
    <property type="evidence" value="ECO:0007669"/>
    <property type="project" value="InterPro"/>
</dbReference>
<gene>
    <name evidence="8" type="primary">smc_1</name>
    <name evidence="7" type="synonym">smc</name>
    <name evidence="8" type="ORF">CROST_023290</name>
</gene>
<comment type="subunit">
    <text evidence="7">Homodimer.</text>
</comment>
<dbReference type="SUPFAM" id="SSF52540">
    <property type="entry name" value="P-loop containing nucleoside triphosphate hydrolases"/>
    <property type="match status" value="1"/>
</dbReference>
<keyword evidence="5 7" id="KW-0175">Coiled coil</keyword>
<dbReference type="Gene3D" id="1.20.1060.20">
    <property type="match status" value="1"/>
</dbReference>
<dbReference type="FunFam" id="3.40.50.300:FF:000984">
    <property type="entry name" value="Chromosome partition protein Smc"/>
    <property type="match status" value="1"/>
</dbReference>
<dbReference type="PANTHER" id="PTHR43977">
    <property type="entry name" value="STRUCTURAL MAINTENANCE OF CHROMOSOMES PROTEIN 3"/>
    <property type="match status" value="1"/>
</dbReference>
<comment type="function">
    <text evidence="7">Required for chromosome condensation and partitioning.</text>
</comment>
<dbReference type="GO" id="GO:0030261">
    <property type="term" value="P:chromosome condensation"/>
    <property type="evidence" value="ECO:0007669"/>
    <property type="project" value="InterPro"/>
</dbReference>
<dbReference type="CDD" id="cd03278">
    <property type="entry name" value="ABC_SMC_barmotin"/>
    <property type="match status" value="1"/>
</dbReference>
<dbReference type="FunFam" id="3.40.50.300:FF:000901">
    <property type="entry name" value="Chromosome partition protein Smc"/>
    <property type="match status" value="1"/>
</dbReference>
<dbReference type="GO" id="GO:0003677">
    <property type="term" value="F:DNA binding"/>
    <property type="evidence" value="ECO:0007669"/>
    <property type="project" value="UniProtKB-UniRule"/>
</dbReference>
<dbReference type="InterPro" id="IPR011890">
    <property type="entry name" value="SMC_prok"/>
</dbReference>